<sequence length="136" mass="14652">MTGYDKNGNILSLQCYGQTSASVYGLITLTGNLLNRVDDTATTSAYNNGFEFKDGVKQANEYNYDSNGNLTKDLNKGITNISYNCLNLPSVVTFSDGSTVTYTYAADGTKLKTVHKTGSTTTTTDYCGNVVYENGV</sequence>
<evidence type="ECO:0008006" key="3">
    <source>
        <dbReference type="Google" id="ProtNLM"/>
    </source>
</evidence>
<accession>A0A1Q6IBL6</accession>
<proteinExistence type="predicted"/>
<dbReference type="Gene3D" id="2.180.10.10">
    <property type="entry name" value="RHS repeat-associated core"/>
    <property type="match status" value="1"/>
</dbReference>
<dbReference type="Proteomes" id="UP000186549">
    <property type="component" value="Unassembled WGS sequence"/>
</dbReference>
<comment type="caution">
    <text evidence="1">The sequence shown here is derived from an EMBL/GenBank/DDBJ whole genome shotgun (WGS) entry which is preliminary data.</text>
</comment>
<feature type="non-terminal residue" evidence="1">
    <location>
        <position position="136"/>
    </location>
</feature>
<name>A0A1Q6IBL6_BACUN</name>
<reference evidence="1 2" key="1">
    <citation type="journal article" date="2016" name="Nat. Biotechnol.">
        <title>Measurement of bacterial replication rates in microbial communities.</title>
        <authorList>
            <person name="Brown C.T."/>
            <person name="Olm M.R."/>
            <person name="Thomas B.C."/>
            <person name="Banfield J.F."/>
        </authorList>
    </citation>
    <scope>NUCLEOTIDE SEQUENCE [LARGE SCALE GENOMIC DNA]</scope>
    <source>
        <strain evidence="1">45_41</strain>
    </source>
</reference>
<organism evidence="1 2">
    <name type="scientific">Bacteroides uniformis</name>
    <dbReference type="NCBI Taxonomy" id="820"/>
    <lineage>
        <taxon>Bacteria</taxon>
        <taxon>Pseudomonadati</taxon>
        <taxon>Bacteroidota</taxon>
        <taxon>Bacteroidia</taxon>
        <taxon>Bacteroidales</taxon>
        <taxon>Bacteroidaceae</taxon>
        <taxon>Bacteroides</taxon>
    </lineage>
</organism>
<gene>
    <name evidence="1" type="ORF">BHV79_05015</name>
</gene>
<evidence type="ECO:0000313" key="1">
    <source>
        <dbReference type="EMBL" id="OKZ37095.1"/>
    </source>
</evidence>
<protein>
    <recommendedName>
        <fullName evidence="3">RHS repeat-associated core domain-containing protein</fullName>
    </recommendedName>
</protein>
<evidence type="ECO:0000313" key="2">
    <source>
        <dbReference type="Proteomes" id="UP000186549"/>
    </source>
</evidence>
<dbReference type="EMBL" id="MNQU01000128">
    <property type="protein sequence ID" value="OKZ37095.1"/>
    <property type="molecule type" value="Genomic_DNA"/>
</dbReference>
<dbReference type="AlphaFoldDB" id="A0A1Q6IBL6"/>